<accession>A0A1U8BGZ4</accession>
<evidence type="ECO:0000256" key="1">
    <source>
        <dbReference type="SAM" id="Phobius"/>
    </source>
</evidence>
<feature type="domain" description="J" evidence="2">
    <location>
        <begin position="2"/>
        <end position="72"/>
    </location>
</feature>
<dbReference type="FunFam" id="1.10.287.110:FF:000073">
    <property type="entry name" value="DnaJ domain protein"/>
    <property type="match status" value="1"/>
</dbReference>
<evidence type="ECO:0000313" key="4">
    <source>
        <dbReference type="RefSeq" id="XP_010279462.1"/>
    </source>
</evidence>
<dbReference type="PROSITE" id="PS00636">
    <property type="entry name" value="DNAJ_1"/>
    <property type="match status" value="1"/>
</dbReference>
<gene>
    <name evidence="4" type="primary">LOC104613377</name>
</gene>
<evidence type="ECO:0000259" key="2">
    <source>
        <dbReference type="PROSITE" id="PS50076"/>
    </source>
</evidence>
<dbReference type="InterPro" id="IPR001623">
    <property type="entry name" value="DnaJ_domain"/>
</dbReference>
<dbReference type="Proteomes" id="UP000189703">
    <property type="component" value="Unplaced"/>
</dbReference>
<dbReference type="Gene3D" id="1.10.287.110">
    <property type="entry name" value="DnaJ domain"/>
    <property type="match status" value="1"/>
</dbReference>
<proteinExistence type="predicted"/>
<dbReference type="PROSITE" id="PS50076">
    <property type="entry name" value="DNAJ_2"/>
    <property type="match status" value="1"/>
</dbReference>
<dbReference type="SMART" id="SM00271">
    <property type="entry name" value="DnaJ"/>
    <property type="match status" value="1"/>
</dbReference>
<keyword evidence="1" id="KW-0472">Membrane</keyword>
<dbReference type="OMA" id="MVLRFMT"/>
<name>A0A1U8BGZ4_NELNU</name>
<dbReference type="GeneID" id="104613377"/>
<organism evidence="3 4">
    <name type="scientific">Nelumbo nucifera</name>
    <name type="common">Sacred lotus</name>
    <dbReference type="NCBI Taxonomy" id="4432"/>
    <lineage>
        <taxon>Eukaryota</taxon>
        <taxon>Viridiplantae</taxon>
        <taxon>Streptophyta</taxon>
        <taxon>Embryophyta</taxon>
        <taxon>Tracheophyta</taxon>
        <taxon>Spermatophyta</taxon>
        <taxon>Magnoliopsida</taxon>
        <taxon>Proteales</taxon>
        <taxon>Nelumbonaceae</taxon>
        <taxon>Nelumbo</taxon>
    </lineage>
</organism>
<dbReference type="Pfam" id="PF00226">
    <property type="entry name" value="DnaJ"/>
    <property type="match status" value="1"/>
</dbReference>
<reference evidence="4" key="1">
    <citation type="submission" date="2025-08" db="UniProtKB">
        <authorList>
            <consortium name="RefSeq"/>
        </authorList>
    </citation>
    <scope>IDENTIFICATION</scope>
</reference>
<dbReference type="SUPFAM" id="SSF46565">
    <property type="entry name" value="Chaperone J-domain"/>
    <property type="match status" value="1"/>
</dbReference>
<dbReference type="FunCoup" id="A0A1U8BGZ4">
    <property type="interactions" value="62"/>
</dbReference>
<feature type="transmembrane region" description="Helical" evidence="1">
    <location>
        <begin position="126"/>
        <end position="143"/>
    </location>
</feature>
<dbReference type="RefSeq" id="XP_010279462.1">
    <property type="nucleotide sequence ID" value="XM_010281160.2"/>
</dbReference>
<keyword evidence="1" id="KW-1133">Transmembrane helix</keyword>
<dbReference type="AlphaFoldDB" id="A0A1U8BGZ4"/>
<dbReference type="InterPro" id="IPR050817">
    <property type="entry name" value="DjlA_DnaK_co-chaperone"/>
</dbReference>
<protein>
    <submittedName>
        <fullName evidence="4">Chaperone protein dnaJ 72</fullName>
    </submittedName>
</protein>
<dbReference type="eggNOG" id="KOG0714">
    <property type="taxonomic scope" value="Eukaryota"/>
</dbReference>
<evidence type="ECO:0000313" key="3">
    <source>
        <dbReference type="Proteomes" id="UP000189703"/>
    </source>
</evidence>
<dbReference type="OrthoDB" id="442087at2759"/>
<dbReference type="InterPro" id="IPR018253">
    <property type="entry name" value="DnaJ_domain_CS"/>
</dbReference>
<keyword evidence="1" id="KW-0812">Transmembrane</keyword>
<sequence>MDHYTVLGLSRDASKEEIKEAFRKLALKFHPDKHLQSPKVVRDGATLKFKQVSEAYEVLIDDRKRSDYNRRFGYSNARGGFAGGYGYGYHSGNTYRPRYRTPSAANGVKGVFNFDAIALFLTQRGFLLNLAFASVLLGGAVVIERSGAALWKMHNSGKSFEEAMESIEKMRQKDTS</sequence>
<keyword evidence="3" id="KW-1185">Reference proteome</keyword>
<dbReference type="InParanoid" id="A0A1U8BGZ4"/>
<dbReference type="CDD" id="cd06257">
    <property type="entry name" value="DnaJ"/>
    <property type="match status" value="1"/>
</dbReference>
<dbReference type="PANTHER" id="PTHR24074">
    <property type="entry name" value="CO-CHAPERONE PROTEIN DJLA"/>
    <property type="match status" value="1"/>
</dbReference>
<dbReference type="STRING" id="4432.A0A1U8BGZ4"/>
<dbReference type="KEGG" id="nnu:104613377"/>
<dbReference type="InterPro" id="IPR036869">
    <property type="entry name" value="J_dom_sf"/>
</dbReference>
<dbReference type="PRINTS" id="PR00625">
    <property type="entry name" value="JDOMAIN"/>
</dbReference>